<reference evidence="2" key="1">
    <citation type="submission" date="2017-02" db="EMBL/GenBank/DDBJ databases">
        <title>Delving into the versatile metabolic prowess of the omnipresent phylum Bacteroidetes.</title>
        <authorList>
            <person name="Nobu M.K."/>
            <person name="Mei R."/>
            <person name="Narihiro T."/>
            <person name="Kuroda K."/>
            <person name="Liu W.-T."/>
        </authorList>
    </citation>
    <scope>NUCLEOTIDE SEQUENCE</scope>
    <source>
        <strain evidence="2">ADurb.Bin417</strain>
    </source>
</reference>
<organism evidence="2">
    <name type="scientific">candidate division TA06 bacterium ADurb.Bin417</name>
    <dbReference type="NCBI Taxonomy" id="1852828"/>
    <lineage>
        <taxon>Bacteria</taxon>
        <taxon>Bacteria division TA06</taxon>
    </lineage>
</organism>
<evidence type="ECO:0000256" key="1">
    <source>
        <dbReference type="SAM" id="MobiDB-lite"/>
    </source>
</evidence>
<dbReference type="Proteomes" id="UP000485484">
    <property type="component" value="Unassembled WGS sequence"/>
</dbReference>
<sequence length="94" mass="9204">MASSASAADSVSASRFVQGVTRTFHFSLSRPAIASAASGPVSLLVTKIKVGSPLAAASFQALSVPTEGPLSAGTQITAKSAADTPETASPAKSA</sequence>
<name>A0A1V5M8D1_UNCT6</name>
<feature type="region of interest" description="Disordered" evidence="1">
    <location>
        <begin position="70"/>
        <end position="94"/>
    </location>
</feature>
<dbReference type="EMBL" id="MWAK01000367">
    <property type="protein sequence ID" value="OPZ89442.1"/>
    <property type="molecule type" value="Genomic_DNA"/>
</dbReference>
<comment type="caution">
    <text evidence="2">The sequence shown here is derived from an EMBL/GenBank/DDBJ whole genome shotgun (WGS) entry which is preliminary data.</text>
</comment>
<protein>
    <submittedName>
        <fullName evidence="2">Uncharacterized protein</fullName>
    </submittedName>
</protein>
<accession>A0A1V5M8D1</accession>
<evidence type="ECO:0000313" key="2">
    <source>
        <dbReference type="EMBL" id="OPZ89442.1"/>
    </source>
</evidence>
<proteinExistence type="predicted"/>
<gene>
    <name evidence="2" type="ORF">BWY73_01507</name>
</gene>
<dbReference type="AlphaFoldDB" id="A0A1V5M8D1"/>